<dbReference type="Pfam" id="PF10543">
    <property type="entry name" value="ORF6N"/>
    <property type="match status" value="1"/>
</dbReference>
<dbReference type="HOGENOM" id="CLU_055403_3_0_10"/>
<name>G1WDY6_9BACT</name>
<feature type="domain" description="KilA-N DNA-binding" evidence="1">
    <location>
        <begin position="24"/>
        <end position="109"/>
    </location>
</feature>
<dbReference type="GeneID" id="95426601"/>
<organism evidence="2 3">
    <name type="scientific">Segatella oulorum F0390</name>
    <dbReference type="NCBI Taxonomy" id="702438"/>
    <lineage>
        <taxon>Bacteria</taxon>
        <taxon>Pseudomonadati</taxon>
        <taxon>Bacteroidota</taxon>
        <taxon>Bacteroidia</taxon>
        <taxon>Bacteroidales</taxon>
        <taxon>Prevotellaceae</taxon>
        <taxon>Segatella</taxon>
    </lineage>
</organism>
<sequence>METSEKSAIFVLMGEHKQIKQVESKIIVLRDTQVILDRDIAELYGVETRDINKAVKNNPDKFPQGYIITLEKEEKKELVENFHRFNPLKHSTVLPKAFTEKGLYMLATIIKSALATEATIAIIETFTKLRQLARAMQQANDEIAKGGELPTAQEQNAFKNLMDEVFADPMPISVQRMTFGVNLGFFKWELETTRERKG</sequence>
<dbReference type="eggNOG" id="COG3646">
    <property type="taxonomic scope" value="Bacteria"/>
</dbReference>
<comment type="caution">
    <text evidence="2">The sequence shown here is derived from an EMBL/GenBank/DDBJ whole genome shotgun (WGS) entry which is preliminary data.</text>
</comment>
<evidence type="ECO:0000313" key="3">
    <source>
        <dbReference type="Proteomes" id="UP000005141"/>
    </source>
</evidence>
<gene>
    <name evidence="2" type="ORF">HMPREF9431_02037</name>
</gene>
<reference evidence="2 3" key="1">
    <citation type="submission" date="2011-07" db="EMBL/GenBank/DDBJ databases">
        <title>The Genome Sequence of Prevotella oulorum F0390.</title>
        <authorList>
            <consortium name="The Broad Institute Genome Sequencing Platform"/>
            <consortium name="The Broad Institute Genome Sequencing Center for Infectious Disease"/>
            <person name="Earl A."/>
            <person name="Ward D."/>
            <person name="Feldgarden M."/>
            <person name="Gevers D."/>
            <person name="Izard J."/>
            <person name="Ganesan A."/>
            <person name="Baranova O.V."/>
            <person name="Blanton J.M."/>
            <person name="Tanner A.C."/>
            <person name="Dewhirst F.E."/>
            <person name="Young S.K."/>
            <person name="Zeng Q."/>
            <person name="Gargeya S."/>
            <person name="Fitzgerald M."/>
            <person name="Haas B."/>
            <person name="Abouelleil A."/>
            <person name="Alvarado L."/>
            <person name="Arachchi H.M."/>
            <person name="Berlin A."/>
            <person name="Brown A."/>
            <person name="Chapman S.B."/>
            <person name="Chen Z."/>
            <person name="Dunbar C."/>
            <person name="Freedman E."/>
            <person name="Gearin G."/>
            <person name="Gellesch M."/>
            <person name="Goldberg J."/>
            <person name="Griggs A."/>
            <person name="Gujja S."/>
            <person name="Heiman D."/>
            <person name="Howarth C."/>
            <person name="Larson L."/>
            <person name="Lui A."/>
            <person name="MacDonald P.J.P."/>
            <person name="Mehta T."/>
            <person name="Montmayeur A."/>
            <person name="Murphy C."/>
            <person name="Neiman D."/>
            <person name="Pearson M."/>
            <person name="Priest M."/>
            <person name="Roberts A."/>
            <person name="Saif S."/>
            <person name="Shea T."/>
            <person name="Shenoy N."/>
            <person name="Sisk P."/>
            <person name="Stolte C."/>
            <person name="Sykes S."/>
            <person name="Wortman J."/>
            <person name="Nusbaum C."/>
            <person name="Birren B."/>
        </authorList>
    </citation>
    <scope>NUCLEOTIDE SEQUENCE [LARGE SCALE GENOMIC DNA]</scope>
    <source>
        <strain evidence="2 3">F0390</strain>
    </source>
</reference>
<dbReference type="RefSeq" id="WP_004381109.1">
    <property type="nucleotide sequence ID" value="NZ_JH114217.1"/>
</dbReference>
<accession>G1WDY6</accession>
<proteinExistence type="predicted"/>
<evidence type="ECO:0000313" key="2">
    <source>
        <dbReference type="EMBL" id="EGV29285.1"/>
    </source>
</evidence>
<keyword evidence="3" id="KW-1185">Reference proteome</keyword>
<dbReference type="Proteomes" id="UP000005141">
    <property type="component" value="Unassembled WGS sequence"/>
</dbReference>
<evidence type="ECO:0000259" key="1">
    <source>
        <dbReference type="Pfam" id="PF10543"/>
    </source>
</evidence>
<dbReference type="EMBL" id="ADGI01000062">
    <property type="protein sequence ID" value="EGV29285.1"/>
    <property type="molecule type" value="Genomic_DNA"/>
</dbReference>
<protein>
    <recommendedName>
        <fullName evidence="1">KilA-N DNA-binding domain-containing protein</fullName>
    </recommendedName>
</protein>
<dbReference type="AlphaFoldDB" id="G1WDY6"/>
<dbReference type="InterPro" id="IPR018873">
    <property type="entry name" value="KilA-N_DNA-bd_domain"/>
</dbReference>
<dbReference type="PATRIC" id="fig|702438.4.peg.2122"/>